<dbReference type="PANTHER" id="PTHR23024:SF24">
    <property type="entry name" value="ALPHA_BETA HYDROLASE FOLD-3 DOMAIN-CONTAINING PROTEIN"/>
    <property type="match status" value="1"/>
</dbReference>
<dbReference type="PROSITE" id="PS01174">
    <property type="entry name" value="LIPASE_GDXG_SER"/>
    <property type="match status" value="1"/>
</dbReference>
<evidence type="ECO:0000313" key="4">
    <source>
        <dbReference type="Proteomes" id="UP000484076"/>
    </source>
</evidence>
<proteinExistence type="predicted"/>
<evidence type="ECO:0000313" key="3">
    <source>
        <dbReference type="EMBL" id="NUB45116.1"/>
    </source>
</evidence>
<feature type="domain" description="Alpha/beta hydrolase fold-3" evidence="2">
    <location>
        <begin position="80"/>
        <end position="272"/>
    </location>
</feature>
<dbReference type="GO" id="GO:0034338">
    <property type="term" value="F:short-chain carboxylesterase activity"/>
    <property type="evidence" value="ECO:0007669"/>
    <property type="project" value="TreeGrafter"/>
</dbReference>
<dbReference type="InterPro" id="IPR013094">
    <property type="entry name" value="AB_hydrolase_3"/>
</dbReference>
<dbReference type="InterPro" id="IPR050466">
    <property type="entry name" value="Carboxylest/Gibb_receptor"/>
</dbReference>
<feature type="active site" evidence="1">
    <location>
        <position position="148"/>
    </location>
</feature>
<keyword evidence="4" id="KW-1185">Reference proteome</keyword>
<gene>
    <name evidence="3" type="ORF">GEU84_012010</name>
</gene>
<dbReference type="InterPro" id="IPR033140">
    <property type="entry name" value="Lipase_GDXG_put_SER_AS"/>
</dbReference>
<dbReference type="AlphaFoldDB" id="A0A8X8H0Y1"/>
<dbReference type="Pfam" id="PF07859">
    <property type="entry name" value="Abhydrolase_3"/>
    <property type="match status" value="1"/>
</dbReference>
<dbReference type="SUPFAM" id="SSF53474">
    <property type="entry name" value="alpha/beta-Hydrolases"/>
    <property type="match status" value="1"/>
</dbReference>
<keyword evidence="3" id="KW-0378">Hydrolase</keyword>
<organism evidence="3 4">
    <name type="scientific">Fertoeibacter niger</name>
    <dbReference type="NCBI Taxonomy" id="2656921"/>
    <lineage>
        <taxon>Bacteria</taxon>
        <taxon>Pseudomonadati</taxon>
        <taxon>Pseudomonadota</taxon>
        <taxon>Alphaproteobacteria</taxon>
        <taxon>Rhodobacterales</taxon>
        <taxon>Paracoccaceae</taxon>
        <taxon>Fertoeibacter</taxon>
    </lineage>
</organism>
<reference evidence="3" key="1">
    <citation type="submission" date="2020-05" db="EMBL/GenBank/DDBJ databases">
        <title>Fertoebacter nigrum gen. nov., sp. nov., a new member of the family Rhodobacteraceae.</title>
        <authorList>
            <person name="Szuroczki S."/>
            <person name="Abbaszade G."/>
            <person name="Buni D."/>
            <person name="Schumann P."/>
            <person name="Toth E."/>
        </authorList>
    </citation>
    <scope>NUCLEOTIDE SEQUENCE</scope>
    <source>
        <strain evidence="3">RG-N-1a</strain>
    </source>
</reference>
<dbReference type="Proteomes" id="UP000484076">
    <property type="component" value="Unassembled WGS sequence"/>
</dbReference>
<evidence type="ECO:0000256" key="1">
    <source>
        <dbReference type="PROSITE-ProRule" id="PRU10038"/>
    </source>
</evidence>
<dbReference type="Gene3D" id="3.40.50.1820">
    <property type="entry name" value="alpha/beta hydrolase"/>
    <property type="match status" value="1"/>
</dbReference>
<dbReference type="InterPro" id="IPR029058">
    <property type="entry name" value="AB_hydrolase_fold"/>
</dbReference>
<dbReference type="EMBL" id="WHUT02000006">
    <property type="protein sequence ID" value="NUB45116.1"/>
    <property type="molecule type" value="Genomic_DNA"/>
</dbReference>
<evidence type="ECO:0000259" key="2">
    <source>
        <dbReference type="Pfam" id="PF07859"/>
    </source>
</evidence>
<protein>
    <submittedName>
        <fullName evidence="3">Alpha/beta hydrolase</fullName>
    </submittedName>
</protein>
<comment type="caution">
    <text evidence="3">The sequence shown here is derived from an EMBL/GenBank/DDBJ whole genome shotgun (WGS) entry which is preliminary data.</text>
</comment>
<dbReference type="RefSeq" id="WP_152825682.1">
    <property type="nucleotide sequence ID" value="NZ_WHUT02000006.1"/>
</dbReference>
<sequence length="303" mass="32095">MTDPDYQTLIDAETWPFIRATEACYPPDAVGLSVDDQRRVYDRMCRAFHRGHPPGVAVQDGRRAGVPVRNYTFGPPAATLVYLHGGGFVVGGLDSHDDVCAEICAATGLHVISADYRLVPEHRHPAAYDDALAVARAVEGPLLLAGDSAGGALAASVAHALRGRVAGMVLIYPGLGGDRNRGSYLTHAAAPMLTRDDVLYYAALRHDGPEPADDVTAAALAARDFTALPPTVIISAECDPLADDGRDYRDAILAAGGRAAWICEPGLVHGYLRARHSVARARDSFSRITGALAGLAEGRWPVV</sequence>
<dbReference type="PANTHER" id="PTHR23024">
    <property type="entry name" value="ARYLACETAMIDE DEACETYLASE"/>
    <property type="match status" value="1"/>
</dbReference>
<accession>A0A8X8H0Y1</accession>
<name>A0A8X8H0Y1_9RHOB</name>